<protein>
    <submittedName>
        <fullName evidence="2">Uncharacterized protein</fullName>
    </submittedName>
</protein>
<sequence length="795" mass="84747">MSPPSETNDSPREYISISDSDSLDVAVSEGIKSLAPPSNAGYLQIFSPSDDGTMHRHPPSTIGPDDLKSLIEELVTPFRAKSTATHALGPLPAATDAALTQQPAPGVADADNAPVIDAEVTTVTAACLPDLAMSTPLSMMVYPSVEAPDANTVDTSAINASSADSQAVGRSTGTLDGVVSVPSTGKSPVLPVTLPAVPCSLDTPSSMLPSAVTNQCHKPTFGQPSALCGSMASPSHSDGTFPALFGQGNAASGITGVSRFSCPPAPWGYGLSFLNQTVNSPPTPSLLVSNNQGMAPSFASSTSFQTERTRHMLSNAPGTTVLSQTSMPAGRAAITPRELGPTKVLGDVNTAKLEDKDAMFYFGVICIQEHLTPSFEFLQYFDSKWVVRLRFGDHEVSKLQIYSTKAAATADACRDGLAILKAFMPLWVVPESPELGVSPNRLRWNSLLALYCQQRGIPGPLYTQYSNFEGYRNEVEVDGLSFFGVEKCYSSIDEAIIGCAHRALHYLLVASGANGELMHGVAKSGALLKVVGDTPNLPNKPEPVTVALTKFPFVPSAGTSVITKRTRRKGGRGRGKGACLVEVTNAIKKIKGSERQYPQVPTAGNATGANSVKVKAVEDTTNKKSTGKLATPTFFNPSLMAQKPSTNPGVPDAAEFAQAIFFQCRMSGSRSTCRKDPCTASEFRMKLKSYGSDLLRVKSICDRLSIHAPDFPVKVFNVKGSPMHFEVDAFFHNDAALRNFRRIGFAKHQSKPEAELLCHQNTVAFLMEVMMGVNHLRGGNWIEEAALSDKTGFYL</sequence>
<dbReference type="VEuPathDB" id="FungiDB:TERG_06036"/>
<evidence type="ECO:0000256" key="1">
    <source>
        <dbReference type="SAM" id="MobiDB-lite"/>
    </source>
</evidence>
<dbReference type="Proteomes" id="UP000243015">
    <property type="component" value="Unassembled WGS sequence"/>
</dbReference>
<name>A0A178F5I9_TRIRU</name>
<dbReference type="AlphaFoldDB" id="A0A178F5I9"/>
<reference evidence="2 3" key="1">
    <citation type="submission" date="2016-05" db="EMBL/GenBank/DDBJ databases">
        <title>Genome sequencing of Trichophyton rubrum CMCC(F)T1i isolated from hair.</title>
        <authorList>
            <person name="Zhan P."/>
            <person name="Tao Y."/>
            <person name="Liu W."/>
        </authorList>
    </citation>
    <scope>NUCLEOTIDE SEQUENCE [LARGE SCALE GENOMIC DNA]</scope>
    <source>
        <strain evidence="3">CMCC(F)T1i</strain>
    </source>
</reference>
<comment type="caution">
    <text evidence="2">The sequence shown here is derived from an EMBL/GenBank/DDBJ whole genome shotgun (WGS) entry which is preliminary data.</text>
</comment>
<accession>A0A178F5I9</accession>
<evidence type="ECO:0000313" key="3">
    <source>
        <dbReference type="Proteomes" id="UP000243015"/>
    </source>
</evidence>
<organism evidence="2 3">
    <name type="scientific">Trichophyton rubrum</name>
    <name type="common">Athlete's foot fungus</name>
    <name type="synonym">Epidermophyton rubrum</name>
    <dbReference type="NCBI Taxonomy" id="5551"/>
    <lineage>
        <taxon>Eukaryota</taxon>
        <taxon>Fungi</taxon>
        <taxon>Dikarya</taxon>
        <taxon>Ascomycota</taxon>
        <taxon>Pezizomycotina</taxon>
        <taxon>Eurotiomycetes</taxon>
        <taxon>Eurotiomycetidae</taxon>
        <taxon>Onygenales</taxon>
        <taxon>Arthrodermataceae</taxon>
        <taxon>Trichophyton</taxon>
    </lineage>
</organism>
<feature type="region of interest" description="Disordered" evidence="1">
    <location>
        <begin position="1"/>
        <end position="20"/>
    </location>
</feature>
<gene>
    <name evidence="2" type="ORF">A7C99_0748</name>
</gene>
<dbReference type="EMBL" id="LHPM01000009">
    <property type="protein sequence ID" value="OAL67621.1"/>
    <property type="molecule type" value="Genomic_DNA"/>
</dbReference>
<proteinExistence type="predicted"/>
<evidence type="ECO:0000313" key="2">
    <source>
        <dbReference type="EMBL" id="OAL67621.1"/>
    </source>
</evidence>
<dbReference type="SUPFAM" id="SSF54768">
    <property type="entry name" value="dsRNA-binding domain-like"/>
    <property type="match status" value="1"/>
</dbReference>